<gene>
    <name evidence="2" type="ORF">CXG81DRAFT_27080</name>
</gene>
<dbReference type="Proteomes" id="UP000274922">
    <property type="component" value="Unassembled WGS sequence"/>
</dbReference>
<feature type="region of interest" description="Disordered" evidence="1">
    <location>
        <begin position="152"/>
        <end position="226"/>
    </location>
</feature>
<keyword evidence="3" id="KW-1185">Reference proteome</keyword>
<name>A0A4P9X524_9FUNG</name>
<protein>
    <submittedName>
        <fullName evidence="2">Uncharacterized protein</fullName>
    </submittedName>
</protein>
<feature type="compositionally biased region" description="Basic and acidic residues" evidence="1">
    <location>
        <begin position="189"/>
        <end position="199"/>
    </location>
</feature>
<evidence type="ECO:0000313" key="2">
    <source>
        <dbReference type="EMBL" id="RKP00185.1"/>
    </source>
</evidence>
<organism evidence="2 3">
    <name type="scientific">Caulochytrium protostelioides</name>
    <dbReference type="NCBI Taxonomy" id="1555241"/>
    <lineage>
        <taxon>Eukaryota</taxon>
        <taxon>Fungi</taxon>
        <taxon>Fungi incertae sedis</taxon>
        <taxon>Chytridiomycota</taxon>
        <taxon>Chytridiomycota incertae sedis</taxon>
        <taxon>Chytridiomycetes</taxon>
        <taxon>Caulochytriales</taxon>
        <taxon>Caulochytriaceae</taxon>
        <taxon>Caulochytrium</taxon>
    </lineage>
</organism>
<accession>A0A4P9X524</accession>
<feature type="compositionally biased region" description="Low complexity" evidence="1">
    <location>
        <begin position="174"/>
        <end position="187"/>
    </location>
</feature>
<feature type="region of interest" description="Disordered" evidence="1">
    <location>
        <begin position="1"/>
        <end position="32"/>
    </location>
</feature>
<evidence type="ECO:0000313" key="3">
    <source>
        <dbReference type="Proteomes" id="UP000274922"/>
    </source>
</evidence>
<dbReference type="EMBL" id="ML014230">
    <property type="protein sequence ID" value="RKP00185.1"/>
    <property type="molecule type" value="Genomic_DNA"/>
</dbReference>
<dbReference type="AlphaFoldDB" id="A0A4P9X524"/>
<proteinExistence type="predicted"/>
<evidence type="ECO:0000256" key="1">
    <source>
        <dbReference type="SAM" id="MobiDB-lite"/>
    </source>
</evidence>
<reference evidence="3" key="1">
    <citation type="journal article" date="2018" name="Nat. Microbiol.">
        <title>Leveraging single-cell genomics to expand the fungal tree of life.</title>
        <authorList>
            <person name="Ahrendt S.R."/>
            <person name="Quandt C.A."/>
            <person name="Ciobanu D."/>
            <person name="Clum A."/>
            <person name="Salamov A."/>
            <person name="Andreopoulos B."/>
            <person name="Cheng J.F."/>
            <person name="Woyke T."/>
            <person name="Pelin A."/>
            <person name="Henrissat B."/>
            <person name="Reynolds N.K."/>
            <person name="Benny G.L."/>
            <person name="Smith M.E."/>
            <person name="James T.Y."/>
            <person name="Grigoriev I.V."/>
        </authorList>
    </citation>
    <scope>NUCLEOTIDE SEQUENCE [LARGE SCALE GENOMIC DNA]</scope>
    <source>
        <strain evidence="3">ATCC 52028</strain>
    </source>
</reference>
<sequence>MSSLAKPSAHPRPAPGADASKPPKQLSDKIRNMRFMRRGAEFARQAEMDKAKAETAAGGAGGAAQSGIAWAAAAATGPGGAALPPLIFESEPSALAFAATDVSGRTRYGRKAAGGKGGVFSFAEGLIHIEREKRERDRAERLEVSDEAMAARLRSNRQDGQQLDAALGRAAATDVDASKSQSQSQSKVKAKDPHQSSRAEKRRKRKAERDAAPSPSPSQPQPGTEN</sequence>